<feature type="transmembrane region" description="Helical" evidence="2">
    <location>
        <begin position="140"/>
        <end position="162"/>
    </location>
</feature>
<dbReference type="Gene3D" id="3.20.20.190">
    <property type="entry name" value="Phosphatidylinositol (PI) phosphodiesterase"/>
    <property type="match status" value="1"/>
</dbReference>
<dbReference type="SMART" id="SM00148">
    <property type="entry name" value="PLCXc"/>
    <property type="match status" value="1"/>
</dbReference>
<comment type="caution">
    <text evidence="4">The sequence shown here is derived from an EMBL/GenBank/DDBJ whole genome shotgun (WGS) entry which is preliminary data.</text>
</comment>
<name>A0A4U0TTY3_9PEZI</name>
<dbReference type="GO" id="GO:0016747">
    <property type="term" value="F:acyltransferase activity, transferring groups other than amino-acyl groups"/>
    <property type="evidence" value="ECO:0007669"/>
    <property type="project" value="InterPro"/>
</dbReference>
<evidence type="ECO:0000259" key="3">
    <source>
        <dbReference type="SMART" id="SM00148"/>
    </source>
</evidence>
<sequence length="1080" mass="120417">MKLPAEDAFYDSPPNGLAPPSPRGGGRAEILPHALALPQHDSNWDERPTWSKATRTRLQQCFTTKTLLGWPPEDSARETAWLDGLRGVAAFLVLTYHLHLTIFMGPWLEAPLGATVQPPKGIDFGLTSKIVWDVWRLPILRLWMCSGHVQVSIFFVLSGLVLSWSPLESSRRGSVEKLAVSLSSAVFRRWIRLYLPCFAVAFWQFWALWLGLPNAANRTRSESFWAQLGDFLIATEKFANPFYINRTEGDAVHDYDWTMWTIPFEFAGSLLVFGLCLAVGRSKRFWTRTMVIGTVTAYACLKAEWAFWLFGMGVLLANYVRHRGGFEALSNHNTWRSTATWSATMVFSLLLAGLPAPSELYDRPGYEWITAVTPSNWMEIEGGARFWFCWSGILFVVSASHLGAVRHVFQLPVARYLGRVSYMLYLTHRIVFGFICVPLTKALVAAFGRKLTIDSGVEANAFQRVALTVLLYMVIFFTVVPVVILVAHACEVLIDRPSTKLARRLDEWSISDAPWYPFRREGAIVLPLHTKESDEPEETMPLTADIEMAGDATAPPRRVRRQRQIVLPAAVLDNTDSSPRAPIAVRNLTAQPLTIKLVERYEAPNPEDFPPSAGFSVSGLASNFTTLLHDNGSSHAPTHAQLGEKARSFTKQDVDVRMEPFTTHRTDIKATERSPTEILRLTIRGEGGGRWRIDMPTPSSESQKLVPLDPDPKHEYTAIYFPQSHFLALYESSNLQCWMKYLLDSTSISALSIPGTHNSPTCHTALPSVRCQAVHPLDQLKNGVRFFDIRVQLANPDDPSDETLHLVHGAFPISLTGPKKFRHLITEIETYLQSHPSETLIMSLKREGTGNATDAQLSTLLKRHYTNPQHWYTAPHMPTLGEARGKIVLLRRFALAEPLKHEWGGKGWGLDAENWAYNTPNCHHGAVIVQDFCEVLETENIEKKIKLCCDHFERAAAVVSALPTLATASASASATAPRPSQASGGPLYLNFLSASNFWKPGCWPEKIAEKLNPAVTAFLCQKHDVGDKGIEGPGEAVKGDGGVGVVVCDWVGKEGNWDLVRCVVGMNSRLLLREKGVGWR</sequence>
<dbReference type="PROSITE" id="PS50007">
    <property type="entry name" value="PIPLC_X_DOMAIN"/>
    <property type="match status" value="1"/>
</dbReference>
<proteinExistence type="predicted"/>
<dbReference type="CDD" id="cd08586">
    <property type="entry name" value="PI-PLCc_BcPLC_like"/>
    <property type="match status" value="1"/>
</dbReference>
<evidence type="ECO:0000256" key="1">
    <source>
        <dbReference type="SAM" id="MobiDB-lite"/>
    </source>
</evidence>
<feature type="region of interest" description="Disordered" evidence="1">
    <location>
        <begin position="1"/>
        <end position="25"/>
    </location>
</feature>
<dbReference type="Pfam" id="PF01757">
    <property type="entry name" value="Acyl_transf_3"/>
    <property type="match status" value="1"/>
</dbReference>
<feature type="transmembrane region" description="Helical" evidence="2">
    <location>
        <begin position="469"/>
        <end position="489"/>
    </location>
</feature>
<evidence type="ECO:0000313" key="5">
    <source>
        <dbReference type="Proteomes" id="UP000308549"/>
    </source>
</evidence>
<dbReference type="InterPro" id="IPR051057">
    <property type="entry name" value="PI-PLC_domain"/>
</dbReference>
<protein>
    <recommendedName>
        <fullName evidence="3">Phosphatidylinositol-specific phospholipase C X domain-containing protein</fullName>
    </recommendedName>
</protein>
<dbReference type="InterPro" id="IPR002656">
    <property type="entry name" value="Acyl_transf_3_dom"/>
</dbReference>
<gene>
    <name evidence="4" type="ORF">B0A50_05858</name>
</gene>
<dbReference type="PANTHER" id="PTHR13593:SF113">
    <property type="entry name" value="SI:DKEY-266F7.9"/>
    <property type="match status" value="1"/>
</dbReference>
<dbReference type="PANTHER" id="PTHR13593">
    <property type="match status" value="1"/>
</dbReference>
<dbReference type="OrthoDB" id="1046782at2759"/>
<dbReference type="Proteomes" id="UP000308549">
    <property type="component" value="Unassembled WGS sequence"/>
</dbReference>
<keyword evidence="5" id="KW-1185">Reference proteome</keyword>
<organism evidence="4 5">
    <name type="scientific">Salinomyces thailandicus</name>
    <dbReference type="NCBI Taxonomy" id="706561"/>
    <lineage>
        <taxon>Eukaryota</taxon>
        <taxon>Fungi</taxon>
        <taxon>Dikarya</taxon>
        <taxon>Ascomycota</taxon>
        <taxon>Pezizomycotina</taxon>
        <taxon>Dothideomycetes</taxon>
        <taxon>Dothideomycetidae</taxon>
        <taxon>Mycosphaerellales</taxon>
        <taxon>Teratosphaeriaceae</taxon>
        <taxon>Salinomyces</taxon>
    </lineage>
</organism>
<dbReference type="SUPFAM" id="SSF51695">
    <property type="entry name" value="PLC-like phosphodiesterases"/>
    <property type="match status" value="1"/>
</dbReference>
<feature type="transmembrane region" description="Helical" evidence="2">
    <location>
        <begin position="429"/>
        <end position="448"/>
    </location>
</feature>
<accession>A0A4U0TTY3</accession>
<feature type="transmembrane region" description="Helical" evidence="2">
    <location>
        <begin position="257"/>
        <end position="279"/>
    </location>
</feature>
<dbReference type="InterPro" id="IPR017946">
    <property type="entry name" value="PLC-like_Pdiesterase_TIM-brl"/>
</dbReference>
<keyword evidence="2" id="KW-0812">Transmembrane</keyword>
<feature type="transmembrane region" description="Helical" evidence="2">
    <location>
        <begin position="193"/>
        <end position="212"/>
    </location>
</feature>
<dbReference type="EMBL" id="NAJL01000033">
    <property type="protein sequence ID" value="TKA25761.1"/>
    <property type="molecule type" value="Genomic_DNA"/>
</dbReference>
<evidence type="ECO:0000313" key="4">
    <source>
        <dbReference type="EMBL" id="TKA25761.1"/>
    </source>
</evidence>
<reference evidence="4 5" key="1">
    <citation type="submission" date="2017-03" db="EMBL/GenBank/DDBJ databases">
        <title>Genomes of endolithic fungi from Antarctica.</title>
        <authorList>
            <person name="Coleine C."/>
            <person name="Masonjones S."/>
            <person name="Stajich J.E."/>
        </authorList>
    </citation>
    <scope>NUCLEOTIDE SEQUENCE [LARGE SCALE GENOMIC DNA]</scope>
    <source>
        <strain evidence="4 5">CCFEE 6315</strain>
    </source>
</reference>
<dbReference type="AlphaFoldDB" id="A0A4U0TTY3"/>
<dbReference type="GO" id="GO:0006629">
    <property type="term" value="P:lipid metabolic process"/>
    <property type="evidence" value="ECO:0007669"/>
    <property type="project" value="InterPro"/>
</dbReference>
<keyword evidence="2" id="KW-0472">Membrane</keyword>
<dbReference type="Pfam" id="PF00388">
    <property type="entry name" value="PI-PLC-X"/>
    <property type="match status" value="1"/>
</dbReference>
<dbReference type="InterPro" id="IPR000909">
    <property type="entry name" value="PLipase_C_PInositol-sp_X_dom"/>
</dbReference>
<dbReference type="GO" id="GO:0008081">
    <property type="term" value="F:phosphoric diester hydrolase activity"/>
    <property type="evidence" value="ECO:0007669"/>
    <property type="project" value="InterPro"/>
</dbReference>
<keyword evidence="2" id="KW-1133">Transmembrane helix</keyword>
<feature type="domain" description="Phosphatidylinositol-specific phospholipase C X" evidence="3">
    <location>
        <begin position="744"/>
        <end position="892"/>
    </location>
</feature>
<evidence type="ECO:0000256" key="2">
    <source>
        <dbReference type="SAM" id="Phobius"/>
    </source>
</evidence>
<feature type="transmembrane region" description="Helical" evidence="2">
    <location>
        <begin position="386"/>
        <end position="409"/>
    </location>
</feature>